<comment type="caution">
    <text evidence="1">The sequence shown here is derived from an EMBL/GenBank/DDBJ whole genome shotgun (WGS) entry which is preliminary data.</text>
</comment>
<reference evidence="1 2" key="1">
    <citation type="journal article" date="2023" name="Insect Mol. Biol.">
        <title>Genome sequencing provides insights into the evolution of gene families encoding plant cell wall-degrading enzymes in longhorned beetles.</title>
        <authorList>
            <person name="Shin N.R."/>
            <person name="Okamura Y."/>
            <person name="Kirsch R."/>
            <person name="Pauchet Y."/>
        </authorList>
    </citation>
    <scope>NUCLEOTIDE SEQUENCE [LARGE SCALE GENOMIC DNA]</scope>
    <source>
        <strain evidence="1">EAD_L_NR</strain>
    </source>
</reference>
<gene>
    <name evidence="1" type="ORF">NQ315_012435</name>
</gene>
<dbReference type="Proteomes" id="UP001159042">
    <property type="component" value="Unassembled WGS sequence"/>
</dbReference>
<evidence type="ECO:0000313" key="1">
    <source>
        <dbReference type="EMBL" id="KAJ8915551.1"/>
    </source>
</evidence>
<protein>
    <submittedName>
        <fullName evidence="1">Uncharacterized protein</fullName>
    </submittedName>
</protein>
<accession>A0AAV8VNZ7</accession>
<sequence>MVSILNLLFAAVCNDELRLIAFGRPVTRAHCNTDKEFNLLTRNCVFPYDYIDSWERFTETCLPSKTNFYSQLYDQCITDQDYQHALDVWKTFNIKTLGKYSDLYLKNDVLLLADIFENFRRTCLLTYCNVGDFSKSKSTRL</sequence>
<dbReference type="EMBL" id="JANEYG010000052">
    <property type="protein sequence ID" value="KAJ8915551.1"/>
    <property type="molecule type" value="Genomic_DNA"/>
</dbReference>
<proteinExistence type="predicted"/>
<name>A0AAV8VNZ7_9CUCU</name>
<evidence type="ECO:0000313" key="2">
    <source>
        <dbReference type="Proteomes" id="UP001159042"/>
    </source>
</evidence>
<organism evidence="1 2">
    <name type="scientific">Exocentrus adspersus</name>
    <dbReference type="NCBI Taxonomy" id="1586481"/>
    <lineage>
        <taxon>Eukaryota</taxon>
        <taxon>Metazoa</taxon>
        <taxon>Ecdysozoa</taxon>
        <taxon>Arthropoda</taxon>
        <taxon>Hexapoda</taxon>
        <taxon>Insecta</taxon>
        <taxon>Pterygota</taxon>
        <taxon>Neoptera</taxon>
        <taxon>Endopterygota</taxon>
        <taxon>Coleoptera</taxon>
        <taxon>Polyphaga</taxon>
        <taxon>Cucujiformia</taxon>
        <taxon>Chrysomeloidea</taxon>
        <taxon>Cerambycidae</taxon>
        <taxon>Lamiinae</taxon>
        <taxon>Acanthocinini</taxon>
        <taxon>Exocentrus</taxon>
    </lineage>
</organism>
<dbReference type="AlphaFoldDB" id="A0AAV8VNZ7"/>
<keyword evidence="2" id="KW-1185">Reference proteome</keyword>